<dbReference type="Proteomes" id="UP000006695">
    <property type="component" value="Chromosome"/>
</dbReference>
<feature type="domain" description="Methyltransferase type 11" evidence="4">
    <location>
        <begin position="49"/>
        <end position="141"/>
    </location>
</feature>
<protein>
    <submittedName>
        <fullName evidence="5">Methyltransferase type 11</fullName>
    </submittedName>
</protein>
<evidence type="ECO:0000256" key="2">
    <source>
        <dbReference type="ARBA" id="ARBA00022679"/>
    </source>
</evidence>
<evidence type="ECO:0000313" key="6">
    <source>
        <dbReference type="Proteomes" id="UP000006695"/>
    </source>
</evidence>
<dbReference type="GO" id="GO:0032259">
    <property type="term" value="P:methylation"/>
    <property type="evidence" value="ECO:0007669"/>
    <property type="project" value="UniProtKB-KW"/>
</dbReference>
<dbReference type="PANTHER" id="PTHR43464:SF19">
    <property type="entry name" value="UBIQUINONE BIOSYNTHESIS O-METHYLTRANSFERASE, MITOCHONDRIAL"/>
    <property type="match status" value="1"/>
</dbReference>
<dbReference type="SUPFAM" id="SSF53335">
    <property type="entry name" value="S-adenosyl-L-methionine-dependent methyltransferases"/>
    <property type="match status" value="1"/>
</dbReference>
<evidence type="ECO:0000256" key="1">
    <source>
        <dbReference type="ARBA" id="ARBA00022603"/>
    </source>
</evidence>
<dbReference type="Gene3D" id="3.40.50.150">
    <property type="entry name" value="Vaccinia Virus protein VP39"/>
    <property type="match status" value="1"/>
</dbReference>
<gene>
    <name evidence="5" type="ordered locus">Gura_1001</name>
</gene>
<reference evidence="5 6" key="1">
    <citation type="submission" date="2007-05" db="EMBL/GenBank/DDBJ databases">
        <title>Complete sequence of Geobacter uraniireducens Rf4.</title>
        <authorList>
            <consortium name="US DOE Joint Genome Institute"/>
            <person name="Copeland A."/>
            <person name="Lucas S."/>
            <person name="Lapidus A."/>
            <person name="Barry K."/>
            <person name="Detter J.C."/>
            <person name="Glavina del Rio T."/>
            <person name="Hammon N."/>
            <person name="Israni S."/>
            <person name="Dalin E."/>
            <person name="Tice H."/>
            <person name="Pitluck S."/>
            <person name="Chertkov O."/>
            <person name="Brettin T."/>
            <person name="Bruce D."/>
            <person name="Han C."/>
            <person name="Schmutz J."/>
            <person name="Larimer F."/>
            <person name="Land M."/>
            <person name="Hauser L."/>
            <person name="Kyrpides N."/>
            <person name="Mikhailova N."/>
            <person name="Shelobolina E."/>
            <person name="Aklujkar M."/>
            <person name="Lovley D."/>
            <person name="Richardson P."/>
        </authorList>
    </citation>
    <scope>NUCLEOTIDE SEQUENCE [LARGE SCALE GENOMIC DNA]</scope>
    <source>
        <strain evidence="5 6">Rf4</strain>
    </source>
</reference>
<dbReference type="PANTHER" id="PTHR43464">
    <property type="entry name" value="METHYLTRANSFERASE"/>
    <property type="match status" value="1"/>
</dbReference>
<dbReference type="InterPro" id="IPR013216">
    <property type="entry name" value="Methyltransf_11"/>
</dbReference>
<dbReference type="InterPro" id="IPR029063">
    <property type="entry name" value="SAM-dependent_MTases_sf"/>
</dbReference>
<accession>A5GB35</accession>
<dbReference type="HOGENOM" id="CLU_039068_9_1_7"/>
<dbReference type="RefSeq" id="WP_011937931.1">
    <property type="nucleotide sequence ID" value="NC_009483.1"/>
</dbReference>
<dbReference type="STRING" id="351605.Gura_1001"/>
<evidence type="ECO:0000313" key="5">
    <source>
        <dbReference type="EMBL" id="ABQ25207.1"/>
    </source>
</evidence>
<dbReference type="NCBIfam" id="NF045667">
    <property type="entry name" value="MTase_DVU1556"/>
    <property type="match status" value="1"/>
</dbReference>
<name>A5GB35_GEOUR</name>
<proteinExistence type="predicted"/>
<dbReference type="KEGG" id="gur:Gura_1001"/>
<evidence type="ECO:0000259" key="4">
    <source>
        <dbReference type="Pfam" id="PF08241"/>
    </source>
</evidence>
<dbReference type="Pfam" id="PF08241">
    <property type="entry name" value="Methyltransf_11"/>
    <property type="match status" value="1"/>
</dbReference>
<keyword evidence="1 5" id="KW-0489">Methyltransferase</keyword>
<evidence type="ECO:0000256" key="3">
    <source>
        <dbReference type="ARBA" id="ARBA00022691"/>
    </source>
</evidence>
<keyword evidence="3" id="KW-0949">S-adenosyl-L-methionine</keyword>
<dbReference type="EMBL" id="CP000698">
    <property type="protein sequence ID" value="ABQ25207.1"/>
    <property type="molecule type" value="Genomic_DNA"/>
</dbReference>
<organism evidence="5 6">
    <name type="scientific">Geotalea uraniireducens (strain Rf4)</name>
    <name type="common">Geobacter uraniireducens</name>
    <dbReference type="NCBI Taxonomy" id="351605"/>
    <lineage>
        <taxon>Bacteria</taxon>
        <taxon>Pseudomonadati</taxon>
        <taxon>Thermodesulfobacteriota</taxon>
        <taxon>Desulfuromonadia</taxon>
        <taxon>Geobacterales</taxon>
        <taxon>Geobacteraceae</taxon>
        <taxon>Geotalea</taxon>
    </lineage>
</organism>
<dbReference type="GO" id="GO:0008757">
    <property type="term" value="F:S-adenosylmethionine-dependent methyltransferase activity"/>
    <property type="evidence" value="ECO:0007669"/>
    <property type="project" value="InterPro"/>
</dbReference>
<keyword evidence="6" id="KW-1185">Reference proteome</keyword>
<sequence>MFNVEIPPSSPYESPLLRAVTGTTIRPGGLALTERGIALCRFPSGARLLDVGCGAGATVEHLRSRYGFAAAGVDISRKLIAEGLLRNPALPLAEGAAEALPLDAAALDGVLCECVLSLLAEPRRALEQFHRVLRPDGYLILSDMYDRNPAGGTQLHEVSSEGSPLGEVARDTLESLLTGSGFATCFWEDHTPLLKELAARLVLAYGSLEGLWCPAGGAGCAGARPGYYLLVARKKPD</sequence>
<dbReference type="CDD" id="cd02440">
    <property type="entry name" value="AdoMet_MTases"/>
    <property type="match status" value="1"/>
</dbReference>
<keyword evidence="2 5" id="KW-0808">Transferase</keyword>
<dbReference type="AlphaFoldDB" id="A5GB35"/>